<sequence>MITRTIAMWWLCVLVAAGLGYADEVAHGEAVVLQNETLTVEIMVDDASMREHRGPRFDETARVRSVQRDGREYLHPFGLCDEFGLEGLGALGFDEADVGEAFIKVGVGLLERHDPRRYAFNRGYPLVEPFAVDTVEASADTVTVTQASPELRGYAYQLTKRYRIEGAKLYIAYALTNVGDRPFAFEQYNHNWFQFDEQPIGRHTYIEPAFTLPPLPFTWLVPEGEAWRFDRPIVPGDNRYWAVSGEIPREKAGVTVGDRQTGQRVHVSGDFAMSRFALYADADSVCPERFVRFDVEPDETVRWTRAYTFE</sequence>
<reference evidence="1 2" key="1">
    <citation type="submission" date="2024-08" db="EMBL/GenBank/DDBJ databases">
        <title>Whole-genome sequencing of halo(alkali)philic microorganisms from hypersaline lakes.</title>
        <authorList>
            <person name="Sorokin D.Y."/>
            <person name="Merkel A.Y."/>
            <person name="Messina E."/>
            <person name="Yakimov M."/>
        </authorList>
    </citation>
    <scope>NUCLEOTIDE SEQUENCE [LARGE SCALE GENOMIC DNA]</scope>
    <source>
        <strain evidence="1 2">AB-hyl4</strain>
    </source>
</reference>
<name>A0ABV4U2X8_9BACT</name>
<evidence type="ECO:0000313" key="1">
    <source>
        <dbReference type="EMBL" id="MFA9477943.1"/>
    </source>
</evidence>
<organism evidence="1 2">
    <name type="scientific">Natronomicrosphaera hydrolytica</name>
    <dbReference type="NCBI Taxonomy" id="3242702"/>
    <lineage>
        <taxon>Bacteria</taxon>
        <taxon>Pseudomonadati</taxon>
        <taxon>Planctomycetota</taxon>
        <taxon>Phycisphaerae</taxon>
        <taxon>Phycisphaerales</taxon>
        <taxon>Phycisphaeraceae</taxon>
        <taxon>Natronomicrosphaera</taxon>
    </lineage>
</organism>
<evidence type="ECO:0000313" key="2">
    <source>
        <dbReference type="Proteomes" id="UP001575105"/>
    </source>
</evidence>
<dbReference type="SUPFAM" id="SSF74650">
    <property type="entry name" value="Galactose mutarotase-like"/>
    <property type="match status" value="1"/>
</dbReference>
<protein>
    <submittedName>
        <fullName evidence="1">Uncharacterized protein</fullName>
    </submittedName>
</protein>
<dbReference type="Proteomes" id="UP001575105">
    <property type="component" value="Unassembled WGS sequence"/>
</dbReference>
<dbReference type="InterPro" id="IPR011013">
    <property type="entry name" value="Gal_mutarotase_sf_dom"/>
</dbReference>
<comment type="caution">
    <text evidence="1">The sequence shown here is derived from an EMBL/GenBank/DDBJ whole genome shotgun (WGS) entry which is preliminary data.</text>
</comment>
<dbReference type="Gene3D" id="2.70.98.10">
    <property type="match status" value="1"/>
</dbReference>
<dbReference type="RefSeq" id="WP_425344867.1">
    <property type="nucleotide sequence ID" value="NZ_JBGUBD010000003.1"/>
</dbReference>
<accession>A0ABV4U2X8</accession>
<keyword evidence="2" id="KW-1185">Reference proteome</keyword>
<proteinExistence type="predicted"/>
<gene>
    <name evidence="1" type="ORF">ACERK3_06485</name>
</gene>
<dbReference type="EMBL" id="JBGUBD010000003">
    <property type="protein sequence ID" value="MFA9477943.1"/>
    <property type="molecule type" value="Genomic_DNA"/>
</dbReference>
<dbReference type="InterPro" id="IPR014718">
    <property type="entry name" value="GH-type_carb-bd"/>
</dbReference>